<dbReference type="RefSeq" id="WP_380047636.1">
    <property type="nucleotide sequence ID" value="NZ_JBHLTC010000018.1"/>
</dbReference>
<accession>A0ABV6QL19</accession>
<reference evidence="2 3" key="1">
    <citation type="submission" date="2024-09" db="EMBL/GenBank/DDBJ databases">
        <authorList>
            <person name="Sun Q."/>
            <person name="Mori K."/>
        </authorList>
    </citation>
    <scope>NUCLEOTIDE SEQUENCE [LARGE SCALE GENOMIC DNA]</scope>
    <source>
        <strain evidence="2 3">CGMCC 1.15906</strain>
    </source>
</reference>
<name>A0ABV6QL19_9ACTN</name>
<gene>
    <name evidence="2" type="ORF">ACFFGN_14725</name>
</gene>
<keyword evidence="3" id="KW-1185">Reference proteome</keyword>
<sequence length="149" mass="16279">MKPRSGWKVLVDPIAIGALLVGLLGFTAAYLENAENRLLNGAPVAIATVTDTNLSQVKGSAYIEVEFVLPDRRTVRTTLKDFYDNPRPKKGARIEVQYRVQGADIYARESGLGLDGSGVRLWMGVGIAACLLAVGIPIGRLLRHRRHVR</sequence>
<comment type="caution">
    <text evidence="2">The sequence shown here is derived from an EMBL/GenBank/DDBJ whole genome shotgun (WGS) entry which is preliminary data.</text>
</comment>
<evidence type="ECO:0000313" key="3">
    <source>
        <dbReference type="Proteomes" id="UP001589890"/>
    </source>
</evidence>
<evidence type="ECO:0000256" key="1">
    <source>
        <dbReference type="SAM" id="Phobius"/>
    </source>
</evidence>
<keyword evidence="1" id="KW-1133">Transmembrane helix</keyword>
<feature type="transmembrane region" description="Helical" evidence="1">
    <location>
        <begin position="9"/>
        <end position="31"/>
    </location>
</feature>
<dbReference type="EMBL" id="JBHLTC010000018">
    <property type="protein sequence ID" value="MFC0625331.1"/>
    <property type="molecule type" value="Genomic_DNA"/>
</dbReference>
<keyword evidence="1" id="KW-0812">Transmembrane</keyword>
<dbReference type="Proteomes" id="UP001589890">
    <property type="component" value="Unassembled WGS sequence"/>
</dbReference>
<feature type="transmembrane region" description="Helical" evidence="1">
    <location>
        <begin position="121"/>
        <end position="142"/>
    </location>
</feature>
<protein>
    <recommendedName>
        <fullName evidence="4">DUF3592 domain-containing protein</fullName>
    </recommendedName>
</protein>
<proteinExistence type="predicted"/>
<evidence type="ECO:0008006" key="4">
    <source>
        <dbReference type="Google" id="ProtNLM"/>
    </source>
</evidence>
<keyword evidence="1" id="KW-0472">Membrane</keyword>
<evidence type="ECO:0000313" key="2">
    <source>
        <dbReference type="EMBL" id="MFC0625331.1"/>
    </source>
</evidence>
<organism evidence="2 3">
    <name type="scientific">Kribbella deserti</name>
    <dbReference type="NCBI Taxonomy" id="1926257"/>
    <lineage>
        <taxon>Bacteria</taxon>
        <taxon>Bacillati</taxon>
        <taxon>Actinomycetota</taxon>
        <taxon>Actinomycetes</taxon>
        <taxon>Propionibacteriales</taxon>
        <taxon>Kribbellaceae</taxon>
        <taxon>Kribbella</taxon>
    </lineage>
</organism>